<dbReference type="InterPro" id="IPR026720">
    <property type="entry name" value="CFAP91"/>
</dbReference>
<evidence type="ECO:0000256" key="4">
    <source>
        <dbReference type="ARBA" id="ARBA00023273"/>
    </source>
</evidence>
<keyword evidence="3" id="KW-0206">Cytoskeleton</keyword>
<dbReference type="PANTHER" id="PTHR22455">
    <property type="entry name" value="CILIA- AND FLAGELLA-ASSOCIATED PROTEIN 91"/>
    <property type="match status" value="1"/>
</dbReference>
<name>A0A5B8N0N0_9CHLO</name>
<dbReference type="EMBL" id="CP031050">
    <property type="protein sequence ID" value="QDZ25465.1"/>
    <property type="molecule type" value="Genomic_DNA"/>
</dbReference>
<dbReference type="GO" id="GO:0005930">
    <property type="term" value="C:axoneme"/>
    <property type="evidence" value="ECO:0007669"/>
    <property type="project" value="UniProtKB-SubCell"/>
</dbReference>
<keyword evidence="11" id="KW-1185">Reference proteome</keyword>
<feature type="coiled-coil region" evidence="7">
    <location>
        <begin position="270"/>
        <end position="298"/>
    </location>
</feature>
<reference evidence="10 11" key="1">
    <citation type="submission" date="2018-07" db="EMBL/GenBank/DDBJ databases">
        <title>The complete nuclear genome of the prasinophyte Chloropicon primus (CCMP1205).</title>
        <authorList>
            <person name="Pombert J.-F."/>
            <person name="Otis C."/>
            <person name="Turmel M."/>
            <person name="Lemieux C."/>
        </authorList>
    </citation>
    <scope>NUCLEOTIDE SEQUENCE [LARGE SCALE GENOMIC DNA]</scope>
    <source>
        <strain evidence="10 11">CCMP1205</strain>
    </source>
</reference>
<dbReference type="AlphaFoldDB" id="A0A5B8N0N0"/>
<evidence type="ECO:0000313" key="11">
    <source>
        <dbReference type="Proteomes" id="UP000316726"/>
    </source>
</evidence>
<comment type="subcellular location">
    <subcellularLocation>
        <location evidence="1">Cytoplasm</location>
        <location evidence="1">Cytoskeleton</location>
        <location evidence="1">Cilium axoneme</location>
    </subcellularLocation>
</comment>
<keyword evidence="7" id="KW-0175">Coiled coil</keyword>
<comment type="similarity">
    <text evidence="5">Belongs to the CFAP91 family.</text>
</comment>
<accession>A0A5B8N0N0</accession>
<feature type="region of interest" description="Disordered" evidence="8">
    <location>
        <begin position="598"/>
        <end position="662"/>
    </location>
</feature>
<dbReference type="Proteomes" id="UP000316726">
    <property type="component" value="Chromosome 17"/>
</dbReference>
<gene>
    <name evidence="10" type="ORF">A3770_17p79830</name>
</gene>
<evidence type="ECO:0000256" key="3">
    <source>
        <dbReference type="ARBA" id="ARBA00023212"/>
    </source>
</evidence>
<dbReference type="InterPro" id="IPR032840">
    <property type="entry name" value="CFAP91_dom"/>
</dbReference>
<sequence length="728" mass="82811">MTSQPTRAYDSLYDKDYTVSGSRDFYRDQARAGGFTLERVPQYGNLFSEIPTYPSQTVRFRNVDKVPPTVNREFQGNASATLAEVTHKSNADRVSGNNRYMFFRRPLYAPSNQMLDQPPPNVVLEPQDPIPDNEVKPVGLPKLSRTFGTQSDYREMETQTQPYEPDYVLPKDMSLKQQKLDDKFHLNGMPEVLTLKDFKYGTDEKLQLPVGLYEVQKIEKMREKRAFEASLPPLSDQSKIHVRKRMLDEWESKEWAYRENEIKIVQDERLDKMEQQLLKRERRLEAETKKRLEKLERQKIADNQSLLADIQKRRIKTMRKLEKKRQFSAFKPEKPTRAEEYANYGSKVYAPLTREGKAADAVMDETTIDPVPYQPREITNFVSMQNTLNFESLAPEEYRALQNEKANDIPGHKDRDLGQKAAKVVTKQLEHVMDLLEKSKEDNGRRGIGSCWPQPLAATNQQKASAPSALEQVKKKKKVQLEKEEVVMVEIPDPNQVASENAIILLQRLLRGRATQNEMYSGKERRLDLIEELQTKKEQDLPAIVSVPEEVEKDAILGVHFAELLDILAIHDAKQQTVLLYEGQDKWAEMDRVNGLYDTPPSTSGSTSRATTANASSRATSRGTMGMMSRGSAGFGPLNPDLAEESPDQMMGEEPLEGQTDENSQYIDSLVDGLIEELSSDNIDDLVDNLVEEVSQESIEEAQKSPVKLAVNVGPEEEGSLKLTLSFS</sequence>
<dbReference type="STRING" id="1764295.A0A5B8N0N0"/>
<evidence type="ECO:0000313" key="10">
    <source>
        <dbReference type="EMBL" id="QDZ25465.1"/>
    </source>
</evidence>
<feature type="domain" description="CFAP91" evidence="9">
    <location>
        <begin position="149"/>
        <end position="320"/>
    </location>
</feature>
<feature type="compositionally biased region" description="Low complexity" evidence="8">
    <location>
        <begin position="599"/>
        <end position="624"/>
    </location>
</feature>
<keyword evidence="2" id="KW-0963">Cytoplasm</keyword>
<evidence type="ECO:0000256" key="7">
    <source>
        <dbReference type="SAM" id="Coils"/>
    </source>
</evidence>
<keyword evidence="4" id="KW-0966">Cell projection</keyword>
<dbReference type="OrthoDB" id="567787at2759"/>
<evidence type="ECO:0000256" key="2">
    <source>
        <dbReference type="ARBA" id="ARBA00022490"/>
    </source>
</evidence>
<protein>
    <recommendedName>
        <fullName evidence="6">Cilia- and flagella-associated protein 91</fullName>
    </recommendedName>
</protein>
<proteinExistence type="inferred from homology"/>
<evidence type="ECO:0000259" key="9">
    <source>
        <dbReference type="Pfam" id="PF14738"/>
    </source>
</evidence>
<evidence type="ECO:0000256" key="8">
    <source>
        <dbReference type="SAM" id="MobiDB-lite"/>
    </source>
</evidence>
<organism evidence="10 11">
    <name type="scientific">Chloropicon primus</name>
    <dbReference type="NCBI Taxonomy" id="1764295"/>
    <lineage>
        <taxon>Eukaryota</taxon>
        <taxon>Viridiplantae</taxon>
        <taxon>Chlorophyta</taxon>
        <taxon>Chloropicophyceae</taxon>
        <taxon>Chloropicales</taxon>
        <taxon>Chloropicaceae</taxon>
        <taxon>Chloropicon</taxon>
    </lineage>
</organism>
<evidence type="ECO:0000256" key="1">
    <source>
        <dbReference type="ARBA" id="ARBA00004430"/>
    </source>
</evidence>
<evidence type="ECO:0000256" key="6">
    <source>
        <dbReference type="ARBA" id="ARBA00029555"/>
    </source>
</evidence>
<dbReference type="PANTHER" id="PTHR22455:SF10">
    <property type="entry name" value="CILIA- AND FLAGELLA-ASSOCIATED PROTEIN 91"/>
    <property type="match status" value="1"/>
</dbReference>
<dbReference type="Pfam" id="PF14738">
    <property type="entry name" value="CFAP91"/>
    <property type="match status" value="1"/>
</dbReference>
<evidence type="ECO:0000256" key="5">
    <source>
        <dbReference type="ARBA" id="ARBA00029468"/>
    </source>
</evidence>